<sequence length="425" mass="49655">MWLLDAATIELHEFPSSEAPLYAILSHTWGPEEVSFRDLRDDRDNACKKAGFAKIQRCCKKTLEDRLEWVWIDTCCIDKQSSAEVAESINSMYAWYRDATLCYAYLEDIPTGQLVRMVDIMDRSRWFTRGWTLQELIAPTKILFLNGDWDIIGKKYAKYLTNIQGLGNDKQHQLFLRRISDITGIPEDILDQTRELSEVCIATRMTWASQRQTTKEEDRAYCLMGLFDVNIPVIYGEGLEKAFRRLQIEIMNHSPDQTIFAWNYDMVAHERSWRGGLTAPSPQCFAGLRTIERCEIEKRTIRPFSMTNAGLSITLPVRNIENSVLDYEAILECRYVDGFRQQSGYIVIPLSRWNSSKESTLNQFLFDIGRMSWWNITIAQEGFKIFTGEVTEEFQYMDLFIIGEDQSRKVRERRRWLELRRLGLA</sequence>
<dbReference type="Pfam" id="PF26640">
    <property type="entry name" value="DUF8212"/>
    <property type="match status" value="1"/>
</dbReference>
<dbReference type="PANTHER" id="PTHR10622:SF10">
    <property type="entry name" value="HET DOMAIN-CONTAINING PROTEIN"/>
    <property type="match status" value="1"/>
</dbReference>
<dbReference type="PANTHER" id="PTHR10622">
    <property type="entry name" value="HET DOMAIN-CONTAINING PROTEIN"/>
    <property type="match status" value="1"/>
</dbReference>
<feature type="domain" description="DUF8212" evidence="2">
    <location>
        <begin position="241"/>
        <end position="264"/>
    </location>
</feature>
<dbReference type="InterPro" id="IPR058525">
    <property type="entry name" value="DUF8212"/>
</dbReference>
<keyword evidence="4" id="KW-1185">Reference proteome</keyword>
<dbReference type="AlphaFoldDB" id="A0A1L7XU92"/>
<evidence type="ECO:0000313" key="4">
    <source>
        <dbReference type="Proteomes" id="UP000184330"/>
    </source>
</evidence>
<proteinExistence type="predicted"/>
<gene>
    <name evidence="3" type="ORF">PAC_18484</name>
</gene>
<dbReference type="STRING" id="576137.A0A1L7XU92"/>
<dbReference type="EMBL" id="FJOG01000057">
    <property type="protein sequence ID" value="CZR68585.1"/>
    <property type="molecule type" value="Genomic_DNA"/>
</dbReference>
<dbReference type="Proteomes" id="UP000184330">
    <property type="component" value="Unassembled WGS sequence"/>
</dbReference>
<evidence type="ECO:0000313" key="3">
    <source>
        <dbReference type="EMBL" id="CZR68585.1"/>
    </source>
</evidence>
<name>A0A1L7XU92_9HELO</name>
<accession>A0A1L7XU92</accession>
<dbReference type="Pfam" id="PF06985">
    <property type="entry name" value="HET"/>
    <property type="match status" value="1"/>
</dbReference>
<dbReference type="OrthoDB" id="674604at2759"/>
<protein>
    <submittedName>
        <fullName evidence="3">Uncharacterized protein</fullName>
    </submittedName>
</protein>
<evidence type="ECO:0000259" key="2">
    <source>
        <dbReference type="Pfam" id="PF26640"/>
    </source>
</evidence>
<organism evidence="3 4">
    <name type="scientific">Phialocephala subalpina</name>
    <dbReference type="NCBI Taxonomy" id="576137"/>
    <lineage>
        <taxon>Eukaryota</taxon>
        <taxon>Fungi</taxon>
        <taxon>Dikarya</taxon>
        <taxon>Ascomycota</taxon>
        <taxon>Pezizomycotina</taxon>
        <taxon>Leotiomycetes</taxon>
        <taxon>Helotiales</taxon>
        <taxon>Mollisiaceae</taxon>
        <taxon>Phialocephala</taxon>
        <taxon>Phialocephala fortinii species complex</taxon>
    </lineage>
</organism>
<evidence type="ECO:0000259" key="1">
    <source>
        <dbReference type="Pfam" id="PF06985"/>
    </source>
</evidence>
<reference evidence="3 4" key="1">
    <citation type="submission" date="2016-03" db="EMBL/GenBank/DDBJ databases">
        <authorList>
            <person name="Ploux O."/>
        </authorList>
    </citation>
    <scope>NUCLEOTIDE SEQUENCE [LARGE SCALE GENOMIC DNA]</scope>
    <source>
        <strain evidence="3 4">UAMH 11012</strain>
    </source>
</reference>
<dbReference type="InterPro" id="IPR010730">
    <property type="entry name" value="HET"/>
</dbReference>
<feature type="domain" description="Heterokaryon incompatibility" evidence="1">
    <location>
        <begin position="22"/>
        <end position="108"/>
    </location>
</feature>